<evidence type="ECO:0008006" key="5">
    <source>
        <dbReference type="Google" id="ProtNLM"/>
    </source>
</evidence>
<dbReference type="RefSeq" id="WP_130599065.1">
    <property type="nucleotide sequence ID" value="NZ_CP036200.1"/>
</dbReference>
<dbReference type="KEGG" id="smai:EXU30_08295"/>
<name>A0A411PGR3_9GAMM</name>
<evidence type="ECO:0000256" key="2">
    <source>
        <dbReference type="SAM" id="SignalP"/>
    </source>
</evidence>
<gene>
    <name evidence="3" type="ORF">EXU30_08295</name>
</gene>
<dbReference type="AlphaFoldDB" id="A0A411PGR3"/>
<evidence type="ECO:0000256" key="1">
    <source>
        <dbReference type="SAM" id="Coils"/>
    </source>
</evidence>
<sequence>MFKKIVLFIGSLLASSAYANIYQCGENRFQDRPCDENSIPLDLSGVGSIVVPLERTSVDSDEPMAVDQAKVTDQKNQISSYIRRQQINRDIDKLKRDRKRVLQNRDKQITQLRNSRNRANNNLAGATWEQSLAQEMTAVNQQADTEVATIDRQIEAYQKQLQNLRP</sequence>
<feature type="chain" id="PRO_5019171315" description="DUF4124 domain-containing protein" evidence="2">
    <location>
        <begin position="20"/>
        <end position="166"/>
    </location>
</feature>
<keyword evidence="2" id="KW-0732">Signal</keyword>
<dbReference type="Proteomes" id="UP000291106">
    <property type="component" value="Chromosome"/>
</dbReference>
<reference evidence="3 4" key="1">
    <citation type="submission" date="2019-02" db="EMBL/GenBank/DDBJ databases">
        <title>Shewanella sp. D4-2 isolated from Dokdo Island.</title>
        <authorList>
            <person name="Baek K."/>
        </authorList>
    </citation>
    <scope>NUCLEOTIDE SEQUENCE [LARGE SCALE GENOMIC DNA]</scope>
    <source>
        <strain evidence="3 4">D4-2</strain>
    </source>
</reference>
<feature type="signal peptide" evidence="2">
    <location>
        <begin position="1"/>
        <end position="19"/>
    </location>
</feature>
<keyword evidence="4" id="KW-1185">Reference proteome</keyword>
<evidence type="ECO:0000313" key="4">
    <source>
        <dbReference type="Proteomes" id="UP000291106"/>
    </source>
</evidence>
<feature type="coiled-coil region" evidence="1">
    <location>
        <begin position="84"/>
        <end position="160"/>
    </location>
</feature>
<protein>
    <recommendedName>
        <fullName evidence="5">DUF4124 domain-containing protein</fullName>
    </recommendedName>
</protein>
<dbReference type="EMBL" id="CP036200">
    <property type="protein sequence ID" value="QBF82688.1"/>
    <property type="molecule type" value="Genomic_DNA"/>
</dbReference>
<dbReference type="OrthoDB" id="5771047at2"/>
<proteinExistence type="predicted"/>
<organism evidence="3 4">
    <name type="scientific">Shewanella maritima</name>
    <dbReference type="NCBI Taxonomy" id="2520507"/>
    <lineage>
        <taxon>Bacteria</taxon>
        <taxon>Pseudomonadati</taxon>
        <taxon>Pseudomonadota</taxon>
        <taxon>Gammaproteobacteria</taxon>
        <taxon>Alteromonadales</taxon>
        <taxon>Shewanellaceae</taxon>
        <taxon>Shewanella</taxon>
    </lineage>
</organism>
<keyword evidence="1" id="KW-0175">Coiled coil</keyword>
<evidence type="ECO:0000313" key="3">
    <source>
        <dbReference type="EMBL" id="QBF82688.1"/>
    </source>
</evidence>
<accession>A0A411PGR3</accession>